<dbReference type="PANTHER" id="PTHR34293">
    <property type="entry name" value="HTH-TYPE TRANSCRIPTIONAL REGULATOR TRMBL2"/>
    <property type="match status" value="1"/>
</dbReference>
<name>A0A1H4FD53_9BURK</name>
<dbReference type="InterPro" id="IPR036390">
    <property type="entry name" value="WH_DNA-bd_sf"/>
</dbReference>
<dbReference type="RefSeq" id="WP_092701541.1">
    <property type="nucleotide sequence ID" value="NZ_FNQJ01000056.1"/>
</dbReference>
<dbReference type="InterPro" id="IPR051797">
    <property type="entry name" value="TrmB-like"/>
</dbReference>
<keyword evidence="3" id="KW-1185">Reference proteome</keyword>
<protein>
    <submittedName>
        <fullName evidence="2">Sugar-specific transcriptional regulator TrmB</fullName>
    </submittedName>
</protein>
<dbReference type="Proteomes" id="UP000199002">
    <property type="component" value="Unassembled WGS sequence"/>
</dbReference>
<reference evidence="3" key="1">
    <citation type="submission" date="2016-10" db="EMBL/GenBank/DDBJ databases">
        <authorList>
            <person name="Varghese N."/>
            <person name="Submissions S."/>
        </authorList>
    </citation>
    <scope>NUCLEOTIDE SEQUENCE [LARGE SCALE GENOMIC DNA]</scope>
    <source>
        <strain evidence="3">DSM 25157</strain>
    </source>
</reference>
<dbReference type="InterPro" id="IPR002831">
    <property type="entry name" value="Tscrpt_reg_TrmB_N"/>
</dbReference>
<dbReference type="GeneID" id="34231375"/>
<organism evidence="2 3">
    <name type="scientific">Acidovorax soli</name>
    <dbReference type="NCBI Taxonomy" id="592050"/>
    <lineage>
        <taxon>Bacteria</taxon>
        <taxon>Pseudomonadati</taxon>
        <taxon>Pseudomonadota</taxon>
        <taxon>Betaproteobacteria</taxon>
        <taxon>Burkholderiales</taxon>
        <taxon>Comamonadaceae</taxon>
        <taxon>Acidovorax</taxon>
    </lineage>
</organism>
<accession>A0A1H4FD53</accession>
<dbReference type="EMBL" id="FNQJ01000056">
    <property type="protein sequence ID" value="SEA95195.1"/>
    <property type="molecule type" value="Genomic_DNA"/>
</dbReference>
<dbReference type="AlphaFoldDB" id="A0A1H4FD53"/>
<dbReference type="Gene3D" id="1.10.10.10">
    <property type="entry name" value="Winged helix-like DNA-binding domain superfamily/Winged helix DNA-binding domain"/>
    <property type="match status" value="1"/>
</dbReference>
<feature type="domain" description="Transcription regulator TrmB N-terminal" evidence="1">
    <location>
        <begin position="10"/>
        <end position="64"/>
    </location>
</feature>
<dbReference type="PANTHER" id="PTHR34293:SF1">
    <property type="entry name" value="HTH-TYPE TRANSCRIPTIONAL REGULATOR TRMBL2"/>
    <property type="match status" value="1"/>
</dbReference>
<dbReference type="SUPFAM" id="SSF46785">
    <property type="entry name" value="Winged helix' DNA-binding domain"/>
    <property type="match status" value="1"/>
</dbReference>
<dbReference type="InterPro" id="IPR036388">
    <property type="entry name" value="WH-like_DNA-bd_sf"/>
</dbReference>
<proteinExistence type="predicted"/>
<evidence type="ECO:0000313" key="2">
    <source>
        <dbReference type="EMBL" id="SEA95195.1"/>
    </source>
</evidence>
<evidence type="ECO:0000313" key="3">
    <source>
        <dbReference type="Proteomes" id="UP000199002"/>
    </source>
</evidence>
<gene>
    <name evidence="2" type="ORF">SAMN05421875_1562</name>
</gene>
<sequence>MQFEQQLATLGIDGKLYQAYLAALELGEAPVQQVAKKAGLGRTTAYDLLDKLEKEGLISMVERDGKRHVLAEDPVVILQRLELKRQVMGDLLPQLRSIYNRAKSKPNIRFYEGEEGIHTVLMDTLTCRSKQLRGILSMDDLLEIPGQAKFNEYIAERVERGIHLRVLRSAIKDVDRIWPQSSTEMRELRYAPPSVLLSMTTYIYDDKVAFISSKKENYGMIFQSEELSRLHEALFEGIWTISTEPLA</sequence>
<evidence type="ECO:0000259" key="1">
    <source>
        <dbReference type="Pfam" id="PF01978"/>
    </source>
</evidence>
<dbReference type="Pfam" id="PF01978">
    <property type="entry name" value="TrmB"/>
    <property type="match status" value="1"/>
</dbReference>
<dbReference type="STRING" id="592050.SAMN05421875_1562"/>